<dbReference type="Proteomes" id="UP000642829">
    <property type="component" value="Unassembled WGS sequence"/>
</dbReference>
<keyword evidence="3" id="KW-1185">Reference proteome</keyword>
<evidence type="ECO:0000256" key="1">
    <source>
        <dbReference type="SAM" id="MobiDB-lite"/>
    </source>
</evidence>
<dbReference type="AlphaFoldDB" id="A0A8J3DGP0"/>
<feature type="region of interest" description="Disordered" evidence="1">
    <location>
        <begin position="222"/>
        <end position="243"/>
    </location>
</feature>
<feature type="compositionally biased region" description="Basic and acidic residues" evidence="1">
    <location>
        <begin position="222"/>
        <end position="231"/>
    </location>
</feature>
<evidence type="ECO:0000313" key="3">
    <source>
        <dbReference type="Proteomes" id="UP000642829"/>
    </source>
</evidence>
<dbReference type="RefSeq" id="WP_189512722.1">
    <property type="nucleotide sequence ID" value="NZ_BMXG01000005.1"/>
</dbReference>
<accession>A0A8J3DGP0</accession>
<sequence>MTTCVASTLDWDALSWTPGSTSQTYNNVDGSGVNVTISISGGSFLTNYPQLNTDTTGGVSPAQKSLQLYINESSQGNGATVTISFSSAVNSLTLNLYDVDTGSGGFFSRTFRDQVNFNQTPSSLTGSSANGVFGDTVLGLYENDSTSSGGNVTAVYNGPVSSVSFFYGAGIWTQSNPAGQAISLADFTFTSPIPEPSTYLFGGLLMGFVGLHIWRSLKSQKEASHNADDGGKSTPSRYAASAL</sequence>
<name>A0A8J3DGP0_9BACT</name>
<gene>
    <name evidence="2" type="ORF">GCM10007047_10980</name>
</gene>
<organism evidence="2 3">
    <name type="scientific">Cerasicoccus arenae</name>
    <dbReference type="NCBI Taxonomy" id="424488"/>
    <lineage>
        <taxon>Bacteria</taxon>
        <taxon>Pseudomonadati</taxon>
        <taxon>Verrucomicrobiota</taxon>
        <taxon>Opitutia</taxon>
        <taxon>Puniceicoccales</taxon>
        <taxon>Cerasicoccaceae</taxon>
        <taxon>Cerasicoccus</taxon>
    </lineage>
</organism>
<proteinExistence type="predicted"/>
<dbReference type="EMBL" id="BMXG01000005">
    <property type="protein sequence ID" value="GHB96828.1"/>
    <property type="molecule type" value="Genomic_DNA"/>
</dbReference>
<reference evidence="2" key="2">
    <citation type="submission" date="2020-09" db="EMBL/GenBank/DDBJ databases">
        <authorList>
            <person name="Sun Q."/>
            <person name="Kim S."/>
        </authorList>
    </citation>
    <scope>NUCLEOTIDE SEQUENCE</scope>
    <source>
        <strain evidence="2">KCTC 12870</strain>
    </source>
</reference>
<protein>
    <submittedName>
        <fullName evidence="2">Uncharacterized protein</fullName>
    </submittedName>
</protein>
<evidence type="ECO:0000313" key="2">
    <source>
        <dbReference type="EMBL" id="GHB96828.1"/>
    </source>
</evidence>
<reference evidence="2" key="1">
    <citation type="journal article" date="2014" name="Int. J. Syst. Evol. Microbiol.">
        <title>Complete genome sequence of Corynebacterium casei LMG S-19264T (=DSM 44701T), isolated from a smear-ripened cheese.</title>
        <authorList>
            <consortium name="US DOE Joint Genome Institute (JGI-PGF)"/>
            <person name="Walter F."/>
            <person name="Albersmeier A."/>
            <person name="Kalinowski J."/>
            <person name="Ruckert C."/>
        </authorList>
    </citation>
    <scope>NUCLEOTIDE SEQUENCE</scope>
    <source>
        <strain evidence="2">KCTC 12870</strain>
    </source>
</reference>
<comment type="caution">
    <text evidence="2">The sequence shown here is derived from an EMBL/GenBank/DDBJ whole genome shotgun (WGS) entry which is preliminary data.</text>
</comment>